<reference evidence="3 4" key="1">
    <citation type="journal article" date="2014" name="Genome Announc.">
        <title>Complete Genome Sequence of Mycoplasma ovis Strain Michigan, a Hemoplasma of Sheep with Two Distinct 16S rRNA Genes.</title>
        <authorList>
            <person name="Deshuillers P.L."/>
            <person name="Santos A.P."/>
            <person name="do Nascimento N.C."/>
            <person name="Hampel J.A."/>
            <person name="Bergin I.L."/>
            <person name="Dyson M.C."/>
            <person name="Messick J.B."/>
        </authorList>
    </citation>
    <scope>NUCLEOTIDE SEQUENCE [LARGE SCALE GENOMIC DNA]</scope>
    <source>
        <strain evidence="3 4">Michigan</strain>
    </source>
</reference>
<organism evidence="3 4">
    <name type="scientific">Mycoplasma ovis str. Michigan</name>
    <dbReference type="NCBI Taxonomy" id="1415773"/>
    <lineage>
        <taxon>Bacteria</taxon>
        <taxon>Bacillati</taxon>
        <taxon>Mycoplasmatota</taxon>
        <taxon>Mollicutes</taxon>
        <taxon>Mycoplasmataceae</taxon>
        <taxon>Mycoplasma</taxon>
    </lineage>
</organism>
<dbReference type="EMBL" id="CP006935">
    <property type="protein sequence ID" value="AHC40355.1"/>
    <property type="molecule type" value="Genomic_DNA"/>
</dbReference>
<dbReference type="NCBIfam" id="NF045841">
    <property type="entry name" value="Ig_SerProt_MIP"/>
    <property type="match status" value="1"/>
</dbReference>
<dbReference type="Proteomes" id="UP000018745">
    <property type="component" value="Chromosome"/>
</dbReference>
<dbReference type="RefSeq" id="WP_024071327.1">
    <property type="nucleotide sequence ID" value="NC_023062.1"/>
</dbReference>
<dbReference type="InterPro" id="IPR009003">
    <property type="entry name" value="Peptidase_S1_PA"/>
</dbReference>
<evidence type="ECO:0000313" key="3">
    <source>
        <dbReference type="EMBL" id="AHC40355.1"/>
    </source>
</evidence>
<protein>
    <recommendedName>
        <fullName evidence="2">DUF31 domain-containing protein</fullName>
    </recommendedName>
</protein>
<feature type="compositionally biased region" description="Low complexity" evidence="1">
    <location>
        <begin position="30"/>
        <end position="40"/>
    </location>
</feature>
<keyword evidence="4" id="KW-1185">Reference proteome</keyword>
<evidence type="ECO:0000313" key="4">
    <source>
        <dbReference type="Proteomes" id="UP000018745"/>
    </source>
</evidence>
<name>A0ABM5P200_9MOLU</name>
<feature type="domain" description="DUF31" evidence="2">
    <location>
        <begin position="95"/>
        <end position="362"/>
    </location>
</feature>
<gene>
    <name evidence="3" type="ORF">OVS_02780</name>
</gene>
<feature type="compositionally biased region" description="Basic and acidic residues" evidence="1">
    <location>
        <begin position="63"/>
        <end position="74"/>
    </location>
</feature>
<evidence type="ECO:0000259" key="2">
    <source>
        <dbReference type="Pfam" id="PF01732"/>
    </source>
</evidence>
<proteinExistence type="predicted"/>
<evidence type="ECO:0000256" key="1">
    <source>
        <dbReference type="SAM" id="MobiDB-lite"/>
    </source>
</evidence>
<feature type="region of interest" description="Disordered" evidence="1">
    <location>
        <begin position="30"/>
        <end position="78"/>
    </location>
</feature>
<dbReference type="Pfam" id="PF01732">
    <property type="entry name" value="Mycop_pep_DUF31"/>
    <property type="match status" value="1"/>
</dbReference>
<accession>A0ABM5P200</accession>
<sequence>MQIWKWGISSAPVFSGLIFGVQQVTQSSSESTTSLQSDLSGPPQQVNSSHSDDSTLEQQDSLEESRLQDDERSSHINPVSSKLDHYTLKLVTPCNYGTGWILDYQIPQKDHYPTVWYIATAAHVVNRWKFDGKKNNNYDQELPKSCKHVQQKNFELSIVKVNDKDKSKPHSEIVSQAKIKKPKLFWTALNLFNKESKFDIQENNFKDFAVIEVTFDSEEIAKKMTNNFADKYKEGSFEDAIDVFGSPLDPNKTKENTSRFYSLGYPDKRTESIFFKKDNWSWKNKRGDVLSNDQKNKYGISPRDKVRGFLSAKHFQEDKYKFNWGGKKYNEFGHFYYTQGTKLGAGASGSMVVDENGNLLGVRAMEGEYSLFTPLRAEETILGEIKTPKYDLILGAEKQNSSYKQQVEKHLLTSGKRTWLSSVKNWTNTKQVSK</sequence>
<dbReference type="InterPro" id="IPR022382">
    <property type="entry name" value="Mycoplasma_peptidase_DUF31"/>
</dbReference>
<dbReference type="SUPFAM" id="SSF50494">
    <property type="entry name" value="Trypsin-like serine proteases"/>
    <property type="match status" value="1"/>
</dbReference>